<dbReference type="InterPro" id="IPR036409">
    <property type="entry name" value="Aldolase_II/adducin_N_sf"/>
</dbReference>
<dbReference type="Gene3D" id="3.40.225.10">
    <property type="entry name" value="Class II aldolase/adducin N-terminal domain"/>
    <property type="match status" value="1"/>
</dbReference>
<dbReference type="EMBL" id="JAATJN010000001">
    <property type="protein sequence ID" value="NJC57012.1"/>
    <property type="molecule type" value="Genomic_DNA"/>
</dbReference>
<dbReference type="AlphaFoldDB" id="A0A846S6E0"/>
<comment type="caution">
    <text evidence="4">The sequence shown here is derived from an EMBL/GenBank/DDBJ whole genome shotgun (WGS) entry which is preliminary data.</text>
</comment>
<accession>A0A846S6E0</accession>
<dbReference type="PANTHER" id="PTHR22789:SF0">
    <property type="entry name" value="3-OXO-TETRONATE 4-PHOSPHATE DECARBOXYLASE-RELATED"/>
    <property type="match status" value="1"/>
</dbReference>
<proteinExistence type="predicted"/>
<gene>
    <name evidence="4" type="ORF">BKA07_002047</name>
</gene>
<dbReference type="Pfam" id="PF00596">
    <property type="entry name" value="Aldolase_II"/>
    <property type="match status" value="1"/>
</dbReference>
<name>A0A846S6E0_9MICO</name>
<sequence>MNDQLLKLVSELSRIGQDAVQKGLALASGGNLSVRVPGADEFAVTGAGTFLDRLTVDTYAVVDLEGNVSDDESSTRPSSEWKLHQRTYQARPDVNCIIHLHPQYAVLLDALGHRVRLFTLDHAFYVKSIGRTDFYPNGSEELADTAATQAASHNCIIMGHHGSSAIGPDIEMAYRRAVNMEQAAEATYRALLLGDTDSEFPRAHWEELHHA</sequence>
<keyword evidence="1" id="KW-0479">Metal-binding</keyword>
<reference evidence="4 5" key="1">
    <citation type="submission" date="2020-03" db="EMBL/GenBank/DDBJ databases">
        <title>Sequencing the genomes of 1000 actinobacteria strains.</title>
        <authorList>
            <person name="Klenk H.-P."/>
        </authorList>
    </citation>
    <scope>NUCLEOTIDE SEQUENCE [LARGE SCALE GENOMIC DNA]</scope>
    <source>
        <strain evidence="4 5">DSM 18964</strain>
    </source>
</reference>
<dbReference type="PANTHER" id="PTHR22789">
    <property type="entry name" value="FUCULOSE PHOSPHATE ALDOLASE"/>
    <property type="match status" value="1"/>
</dbReference>
<evidence type="ECO:0000259" key="3">
    <source>
        <dbReference type="SMART" id="SM01007"/>
    </source>
</evidence>
<evidence type="ECO:0000256" key="2">
    <source>
        <dbReference type="ARBA" id="ARBA00023239"/>
    </source>
</evidence>
<dbReference type="SUPFAM" id="SSF53639">
    <property type="entry name" value="AraD/HMP-PK domain-like"/>
    <property type="match status" value="1"/>
</dbReference>
<dbReference type="GO" id="GO:0019323">
    <property type="term" value="P:pentose catabolic process"/>
    <property type="evidence" value="ECO:0007669"/>
    <property type="project" value="TreeGrafter"/>
</dbReference>
<dbReference type="RefSeq" id="WP_167950794.1">
    <property type="nucleotide sequence ID" value="NZ_BAAAPQ010000016.1"/>
</dbReference>
<dbReference type="GO" id="GO:0008738">
    <property type="term" value="F:L-fuculose-phosphate aldolase activity"/>
    <property type="evidence" value="ECO:0007669"/>
    <property type="project" value="UniProtKB-EC"/>
</dbReference>
<protein>
    <submittedName>
        <fullName evidence="4">L-fuculose-phosphate aldolase</fullName>
        <ecNumber evidence="4">4.1.2.17</ecNumber>
    </submittedName>
</protein>
<dbReference type="InterPro" id="IPR050197">
    <property type="entry name" value="Aldolase_class_II_sugar_metab"/>
</dbReference>
<dbReference type="SMART" id="SM01007">
    <property type="entry name" value="Aldolase_II"/>
    <property type="match status" value="1"/>
</dbReference>
<dbReference type="GO" id="GO:0046872">
    <property type="term" value="F:metal ion binding"/>
    <property type="evidence" value="ECO:0007669"/>
    <property type="project" value="UniProtKB-KW"/>
</dbReference>
<keyword evidence="5" id="KW-1185">Reference proteome</keyword>
<evidence type="ECO:0000256" key="1">
    <source>
        <dbReference type="ARBA" id="ARBA00022723"/>
    </source>
</evidence>
<evidence type="ECO:0000313" key="4">
    <source>
        <dbReference type="EMBL" id="NJC57012.1"/>
    </source>
</evidence>
<feature type="domain" description="Class II aldolase/adducin N-terminal" evidence="3">
    <location>
        <begin position="10"/>
        <end position="188"/>
    </location>
</feature>
<dbReference type="EC" id="4.1.2.17" evidence="4"/>
<evidence type="ECO:0000313" key="5">
    <source>
        <dbReference type="Proteomes" id="UP000576792"/>
    </source>
</evidence>
<dbReference type="Proteomes" id="UP000576792">
    <property type="component" value="Unassembled WGS sequence"/>
</dbReference>
<organism evidence="4 5">
    <name type="scientific">Brevibacterium marinum</name>
    <dbReference type="NCBI Taxonomy" id="418643"/>
    <lineage>
        <taxon>Bacteria</taxon>
        <taxon>Bacillati</taxon>
        <taxon>Actinomycetota</taxon>
        <taxon>Actinomycetes</taxon>
        <taxon>Micrococcales</taxon>
        <taxon>Brevibacteriaceae</taxon>
        <taxon>Brevibacterium</taxon>
    </lineage>
</organism>
<dbReference type="GO" id="GO:0005829">
    <property type="term" value="C:cytosol"/>
    <property type="evidence" value="ECO:0007669"/>
    <property type="project" value="TreeGrafter"/>
</dbReference>
<dbReference type="InterPro" id="IPR001303">
    <property type="entry name" value="Aldolase_II/adducin_N"/>
</dbReference>
<keyword evidence="2 4" id="KW-0456">Lyase</keyword>